<accession>A0A3B7LYR6</accession>
<dbReference type="EMBL" id="CP032134">
    <property type="protein sequence ID" value="AXY55463.1"/>
    <property type="molecule type" value="Genomic_DNA"/>
</dbReference>
<reference evidence="3" key="1">
    <citation type="submission" date="2018-09" db="EMBL/GenBank/DDBJ databases">
        <title>The complete genome of Acinetobacter sp. strain WCHAc010005.</title>
        <authorList>
            <person name="Hu Y."/>
            <person name="Long H."/>
            <person name="Feng Y."/>
            <person name="Zong Z."/>
        </authorList>
    </citation>
    <scope>NUCLEOTIDE SEQUENCE [LARGE SCALE GENOMIC DNA]</scope>
    <source>
        <strain evidence="3">WCHAc010005</strain>
    </source>
</reference>
<dbReference type="NCBIfam" id="TIGR02001">
    <property type="entry name" value="gcw_chp"/>
    <property type="match status" value="1"/>
</dbReference>
<feature type="chain" id="PRO_5017542842" description="Porin" evidence="1">
    <location>
        <begin position="24"/>
        <end position="253"/>
    </location>
</feature>
<dbReference type="Pfam" id="PF09694">
    <property type="entry name" value="Gcw_chp"/>
    <property type="match status" value="1"/>
</dbReference>
<evidence type="ECO:0000313" key="3">
    <source>
        <dbReference type="Proteomes" id="UP000263753"/>
    </source>
</evidence>
<proteinExistence type="predicted"/>
<protein>
    <recommendedName>
        <fullName evidence="4">Porin</fullName>
    </recommendedName>
</protein>
<evidence type="ECO:0000256" key="1">
    <source>
        <dbReference type="SAM" id="SignalP"/>
    </source>
</evidence>
<keyword evidence="1" id="KW-0732">Signal</keyword>
<dbReference type="AlphaFoldDB" id="A0A3B7LYR6"/>
<name>A0A3B7LYR6_9GAMM</name>
<dbReference type="InterPro" id="IPR010239">
    <property type="entry name" value="CHP02001"/>
</dbReference>
<gene>
    <name evidence="2" type="ORF">CDG60_01910</name>
</gene>
<feature type="signal peptide" evidence="1">
    <location>
        <begin position="1"/>
        <end position="23"/>
    </location>
</feature>
<evidence type="ECO:0008006" key="4">
    <source>
        <dbReference type="Google" id="ProtNLM"/>
    </source>
</evidence>
<dbReference type="Proteomes" id="UP000263753">
    <property type="component" value="Chromosome"/>
</dbReference>
<dbReference type="KEGG" id="achi:CDG60_01910"/>
<sequence length="253" mass="27984">MFSRISQLFLAATFSVPAYSVWADEPDTGNSFSGNVGVVSQYVYRGGVENDDMAVQGGVEYAHKSGVTLGYWGSTLGYDPADDAKNRGFEHDLYVAYDHDFAKDWKYHVQTTAYYYQDSGRLVSEEGERRKITGYDVMGYVAYKDLSVGATVQLNNATYANAGDVYLSAVYHHPLKYDMTLNTSVGAYIYNDAHDDSFIQTEKDVVFNEARVGVSKAFSDTGLTASLDYVVGGQDRLGDDFDNHMVAGLNFSF</sequence>
<evidence type="ECO:0000313" key="2">
    <source>
        <dbReference type="EMBL" id="AXY55463.1"/>
    </source>
</evidence>
<organism evidence="2 3">
    <name type="scientific">Acinetobacter chinensis</name>
    <dbReference type="NCBI Taxonomy" id="2004650"/>
    <lineage>
        <taxon>Bacteria</taxon>
        <taxon>Pseudomonadati</taxon>
        <taxon>Pseudomonadota</taxon>
        <taxon>Gammaproteobacteria</taxon>
        <taxon>Moraxellales</taxon>
        <taxon>Moraxellaceae</taxon>
        <taxon>Acinetobacter</taxon>
    </lineage>
</organism>